<dbReference type="GO" id="GO:0005576">
    <property type="term" value="C:extracellular region"/>
    <property type="evidence" value="ECO:0007669"/>
    <property type="project" value="TreeGrafter"/>
</dbReference>
<feature type="domain" description="Peptidase A1" evidence="8">
    <location>
        <begin position="77"/>
        <end position="409"/>
    </location>
</feature>
<accession>A0AAF0XB38</accession>
<evidence type="ECO:0000313" key="9">
    <source>
        <dbReference type="EMBL" id="WOH04803.1"/>
    </source>
</evidence>
<dbReference type="InterPro" id="IPR034161">
    <property type="entry name" value="Pepsin-like_plant"/>
</dbReference>
<keyword evidence="5" id="KW-0378">Hydrolase</keyword>
<feature type="chain" id="PRO_5042174860" description="Peptidase A1 domain-containing protein" evidence="7">
    <location>
        <begin position="21"/>
        <end position="416"/>
    </location>
</feature>
<keyword evidence="6" id="KW-0325">Glycoprotein</keyword>
<dbReference type="CDD" id="cd05476">
    <property type="entry name" value="pepsin_A_like_plant"/>
    <property type="match status" value="1"/>
</dbReference>
<dbReference type="InterPro" id="IPR032799">
    <property type="entry name" value="TAXi_C"/>
</dbReference>
<dbReference type="Proteomes" id="UP000077755">
    <property type="component" value="Chromosome 6"/>
</dbReference>
<comment type="similarity">
    <text evidence="1">Belongs to the peptidase A1 family.</text>
</comment>
<proteinExistence type="inferred from homology"/>
<evidence type="ECO:0000256" key="3">
    <source>
        <dbReference type="ARBA" id="ARBA00022729"/>
    </source>
</evidence>
<dbReference type="PROSITE" id="PS00141">
    <property type="entry name" value="ASP_PROTEASE"/>
    <property type="match status" value="1"/>
</dbReference>
<dbReference type="InterPro" id="IPR051708">
    <property type="entry name" value="Plant_Aspart_Prot_A1"/>
</dbReference>
<dbReference type="InterPro" id="IPR032861">
    <property type="entry name" value="TAXi_N"/>
</dbReference>
<dbReference type="Pfam" id="PF14543">
    <property type="entry name" value="TAXi_N"/>
    <property type="match status" value="1"/>
</dbReference>
<protein>
    <recommendedName>
        <fullName evidence="8">Peptidase A1 domain-containing protein</fullName>
    </recommendedName>
</protein>
<evidence type="ECO:0000256" key="7">
    <source>
        <dbReference type="SAM" id="SignalP"/>
    </source>
</evidence>
<dbReference type="InterPro" id="IPR001969">
    <property type="entry name" value="Aspartic_peptidase_AS"/>
</dbReference>
<dbReference type="SUPFAM" id="SSF50630">
    <property type="entry name" value="Acid proteases"/>
    <property type="match status" value="1"/>
</dbReference>
<name>A0AAF0XB38_DAUCS</name>
<gene>
    <name evidence="9" type="ORF">DCAR_0624215</name>
</gene>
<dbReference type="GO" id="GO:0004190">
    <property type="term" value="F:aspartic-type endopeptidase activity"/>
    <property type="evidence" value="ECO:0007669"/>
    <property type="project" value="UniProtKB-KW"/>
</dbReference>
<keyword evidence="10" id="KW-1185">Reference proteome</keyword>
<evidence type="ECO:0000256" key="4">
    <source>
        <dbReference type="ARBA" id="ARBA00022750"/>
    </source>
</evidence>
<evidence type="ECO:0000313" key="10">
    <source>
        <dbReference type="Proteomes" id="UP000077755"/>
    </source>
</evidence>
<dbReference type="EMBL" id="CP093348">
    <property type="protein sequence ID" value="WOH04803.1"/>
    <property type="molecule type" value="Genomic_DNA"/>
</dbReference>
<sequence length="416" mass="45139">MHTLFCALFIMVLNVALSQGLTVELIHRNSPQSPLYNASATPEDLSTDAASRSLARYRNYYTQRKIKSTVIPDGGNYLMKLAIGTPPVQQYAILDTGSDLIWIQCQPCDNCYQQDSPLFDPSQSSTFSYNVGCNSNACNALPRSGCGLINNQCLYDYQYEDQSYTDGELATETFTFDDGQSGTEFPRTVFGCGHMNAGTFSRASGLVGLSQGHLSLNSQLSFTKFSYCLVPVISGLNSKLKFGEDVVVSSAANAVSTPLQSQNDGFYHLNLEAVTIGGNTIQSPMSGGGDIIIDSGTTLNYLDPVLYDNLEAAVRDMLGLNSVQHPDGVYNLCYETESLTAVPEIQMTFHFTGADVVLNSINIFGDGGYGLSCLSMLPSDGYGLNIYGNRAQINFQVEYDIGSKQISFAPADCTRF</sequence>
<dbReference type="Gene3D" id="2.40.70.10">
    <property type="entry name" value="Acid Proteases"/>
    <property type="match status" value="2"/>
</dbReference>
<reference evidence="9" key="2">
    <citation type="submission" date="2022-03" db="EMBL/GenBank/DDBJ databases">
        <title>Draft title - Genomic analysis of global carrot germplasm unveils the trajectory of domestication and the origin of high carotenoid orange carrot.</title>
        <authorList>
            <person name="Iorizzo M."/>
            <person name="Ellison S."/>
            <person name="Senalik D."/>
            <person name="Macko-Podgorni A."/>
            <person name="Grzebelus D."/>
            <person name="Bostan H."/>
            <person name="Rolling W."/>
            <person name="Curaba J."/>
            <person name="Simon P."/>
        </authorList>
    </citation>
    <scope>NUCLEOTIDE SEQUENCE</scope>
    <source>
        <tissue evidence="9">Leaf</tissue>
    </source>
</reference>
<evidence type="ECO:0000256" key="5">
    <source>
        <dbReference type="ARBA" id="ARBA00022801"/>
    </source>
</evidence>
<dbReference type="PANTHER" id="PTHR47967">
    <property type="entry name" value="OS07G0603500 PROTEIN-RELATED"/>
    <property type="match status" value="1"/>
</dbReference>
<reference evidence="9" key="1">
    <citation type="journal article" date="2016" name="Nat. Genet.">
        <title>A high-quality carrot genome assembly provides new insights into carotenoid accumulation and asterid genome evolution.</title>
        <authorList>
            <person name="Iorizzo M."/>
            <person name="Ellison S."/>
            <person name="Senalik D."/>
            <person name="Zeng P."/>
            <person name="Satapoomin P."/>
            <person name="Huang J."/>
            <person name="Bowman M."/>
            <person name="Iovene M."/>
            <person name="Sanseverino W."/>
            <person name="Cavagnaro P."/>
            <person name="Yildiz M."/>
            <person name="Macko-Podgorni A."/>
            <person name="Moranska E."/>
            <person name="Grzebelus E."/>
            <person name="Grzebelus D."/>
            <person name="Ashrafi H."/>
            <person name="Zheng Z."/>
            <person name="Cheng S."/>
            <person name="Spooner D."/>
            <person name="Van Deynze A."/>
            <person name="Simon P."/>
        </authorList>
    </citation>
    <scope>NUCLEOTIDE SEQUENCE</scope>
    <source>
        <tissue evidence="9">Leaf</tissue>
    </source>
</reference>
<dbReference type="PROSITE" id="PS51767">
    <property type="entry name" value="PEPTIDASE_A1"/>
    <property type="match status" value="1"/>
</dbReference>
<evidence type="ECO:0000256" key="1">
    <source>
        <dbReference type="ARBA" id="ARBA00007447"/>
    </source>
</evidence>
<organism evidence="9 10">
    <name type="scientific">Daucus carota subsp. sativus</name>
    <name type="common">Carrot</name>
    <dbReference type="NCBI Taxonomy" id="79200"/>
    <lineage>
        <taxon>Eukaryota</taxon>
        <taxon>Viridiplantae</taxon>
        <taxon>Streptophyta</taxon>
        <taxon>Embryophyta</taxon>
        <taxon>Tracheophyta</taxon>
        <taxon>Spermatophyta</taxon>
        <taxon>Magnoliopsida</taxon>
        <taxon>eudicotyledons</taxon>
        <taxon>Gunneridae</taxon>
        <taxon>Pentapetalae</taxon>
        <taxon>asterids</taxon>
        <taxon>campanulids</taxon>
        <taxon>Apiales</taxon>
        <taxon>Apiaceae</taxon>
        <taxon>Apioideae</taxon>
        <taxon>Scandiceae</taxon>
        <taxon>Daucinae</taxon>
        <taxon>Daucus</taxon>
        <taxon>Daucus sect. Daucus</taxon>
    </lineage>
</organism>
<dbReference type="FunFam" id="2.40.70.10:FF:000016">
    <property type="entry name" value="Probable aspartic protease At2g35615"/>
    <property type="match status" value="1"/>
</dbReference>
<dbReference type="PANTHER" id="PTHR47967:SF138">
    <property type="entry name" value="ASPARTIC PROTEINASE CDR1-LIKE"/>
    <property type="match status" value="1"/>
</dbReference>
<dbReference type="InterPro" id="IPR033121">
    <property type="entry name" value="PEPTIDASE_A1"/>
</dbReference>
<dbReference type="GO" id="GO:0006508">
    <property type="term" value="P:proteolysis"/>
    <property type="evidence" value="ECO:0007669"/>
    <property type="project" value="UniProtKB-KW"/>
</dbReference>
<feature type="signal peptide" evidence="7">
    <location>
        <begin position="1"/>
        <end position="20"/>
    </location>
</feature>
<dbReference type="AlphaFoldDB" id="A0AAF0XB38"/>
<keyword evidence="2" id="KW-0645">Protease</keyword>
<keyword evidence="3 7" id="KW-0732">Signal</keyword>
<keyword evidence="4" id="KW-0064">Aspartyl protease</keyword>
<evidence type="ECO:0000259" key="8">
    <source>
        <dbReference type="PROSITE" id="PS51767"/>
    </source>
</evidence>
<dbReference type="InterPro" id="IPR021109">
    <property type="entry name" value="Peptidase_aspartic_dom_sf"/>
</dbReference>
<evidence type="ECO:0000256" key="2">
    <source>
        <dbReference type="ARBA" id="ARBA00022670"/>
    </source>
</evidence>
<evidence type="ECO:0000256" key="6">
    <source>
        <dbReference type="ARBA" id="ARBA00023180"/>
    </source>
</evidence>
<dbReference type="Pfam" id="PF14541">
    <property type="entry name" value="TAXi_C"/>
    <property type="match status" value="1"/>
</dbReference>